<organism evidence="1 2">
    <name type="scientific">Trifolium medium</name>
    <dbReference type="NCBI Taxonomy" id="97028"/>
    <lineage>
        <taxon>Eukaryota</taxon>
        <taxon>Viridiplantae</taxon>
        <taxon>Streptophyta</taxon>
        <taxon>Embryophyta</taxon>
        <taxon>Tracheophyta</taxon>
        <taxon>Spermatophyta</taxon>
        <taxon>Magnoliopsida</taxon>
        <taxon>eudicotyledons</taxon>
        <taxon>Gunneridae</taxon>
        <taxon>Pentapetalae</taxon>
        <taxon>rosids</taxon>
        <taxon>fabids</taxon>
        <taxon>Fabales</taxon>
        <taxon>Fabaceae</taxon>
        <taxon>Papilionoideae</taxon>
        <taxon>50 kb inversion clade</taxon>
        <taxon>NPAAA clade</taxon>
        <taxon>Hologalegina</taxon>
        <taxon>IRL clade</taxon>
        <taxon>Trifolieae</taxon>
        <taxon>Trifolium</taxon>
    </lineage>
</organism>
<feature type="non-terminal residue" evidence="1">
    <location>
        <position position="70"/>
    </location>
</feature>
<protein>
    <submittedName>
        <fullName evidence="1">Uncharacterized protein</fullName>
    </submittedName>
</protein>
<name>A0A392VLC5_9FABA</name>
<dbReference type="Proteomes" id="UP000265520">
    <property type="component" value="Unassembled WGS sequence"/>
</dbReference>
<reference evidence="1 2" key="1">
    <citation type="journal article" date="2018" name="Front. Plant Sci.">
        <title>Red Clover (Trifolium pratense) and Zigzag Clover (T. medium) - A Picture of Genomic Similarities and Differences.</title>
        <authorList>
            <person name="Dluhosova J."/>
            <person name="Istvanek J."/>
            <person name="Nedelnik J."/>
            <person name="Repkova J."/>
        </authorList>
    </citation>
    <scope>NUCLEOTIDE SEQUENCE [LARGE SCALE GENOMIC DNA]</scope>
    <source>
        <strain evidence="2">cv. 10/8</strain>
        <tissue evidence="1">Leaf</tissue>
    </source>
</reference>
<sequence length="70" mass="7939">LVQALVNNPQPAAIATNANWLHSTRRGWWRTSPLKSPLSSLFRMKYHPLKEIAQPTQTPPTLEADQGDKY</sequence>
<accession>A0A392VLC5</accession>
<keyword evidence="2" id="KW-1185">Reference proteome</keyword>
<proteinExistence type="predicted"/>
<dbReference type="AlphaFoldDB" id="A0A392VLC5"/>
<feature type="non-terminal residue" evidence="1">
    <location>
        <position position="1"/>
    </location>
</feature>
<evidence type="ECO:0000313" key="1">
    <source>
        <dbReference type="EMBL" id="MCI89146.1"/>
    </source>
</evidence>
<comment type="caution">
    <text evidence="1">The sequence shown here is derived from an EMBL/GenBank/DDBJ whole genome shotgun (WGS) entry which is preliminary data.</text>
</comment>
<evidence type="ECO:0000313" key="2">
    <source>
        <dbReference type="Proteomes" id="UP000265520"/>
    </source>
</evidence>
<dbReference type="EMBL" id="LXQA011212146">
    <property type="protein sequence ID" value="MCI89146.1"/>
    <property type="molecule type" value="Genomic_DNA"/>
</dbReference>